<keyword evidence="10" id="KW-1185">Reference proteome</keyword>
<gene>
    <name evidence="9" type="ORF">HGRIS_011102</name>
</gene>
<reference evidence="10" key="1">
    <citation type="submission" date="2024-06" db="EMBL/GenBank/DDBJ databases">
        <title>Multi-omics analyses provide insights into the biosynthesis of the anticancer antibiotic pleurotin in Hohenbuehelia grisea.</title>
        <authorList>
            <person name="Weaver J.A."/>
            <person name="Alberti F."/>
        </authorList>
    </citation>
    <scope>NUCLEOTIDE SEQUENCE [LARGE SCALE GENOMIC DNA]</scope>
    <source>
        <strain evidence="10">T-177</strain>
    </source>
</reference>
<feature type="compositionally biased region" description="Basic and acidic residues" evidence="8">
    <location>
        <begin position="382"/>
        <end position="391"/>
    </location>
</feature>
<proteinExistence type="inferred from homology"/>
<dbReference type="EMBL" id="JASNQZ010000014">
    <property type="protein sequence ID" value="KAL0948542.1"/>
    <property type="molecule type" value="Genomic_DNA"/>
</dbReference>
<organism evidence="9 10">
    <name type="scientific">Hohenbuehelia grisea</name>
    <dbReference type="NCBI Taxonomy" id="104357"/>
    <lineage>
        <taxon>Eukaryota</taxon>
        <taxon>Fungi</taxon>
        <taxon>Dikarya</taxon>
        <taxon>Basidiomycota</taxon>
        <taxon>Agaricomycotina</taxon>
        <taxon>Agaricomycetes</taxon>
        <taxon>Agaricomycetidae</taxon>
        <taxon>Agaricales</taxon>
        <taxon>Pleurotineae</taxon>
        <taxon>Pleurotaceae</taxon>
        <taxon>Hohenbuehelia</taxon>
    </lineage>
</organism>
<accession>A0ABR3IZ88</accession>
<dbReference type="Proteomes" id="UP001556367">
    <property type="component" value="Unassembled WGS sequence"/>
</dbReference>
<dbReference type="PANTHER" id="PTHR13003:SF2">
    <property type="entry name" value="NUCLEAR PORE COMPLEX PROTEIN NUP107"/>
    <property type="match status" value="1"/>
</dbReference>
<dbReference type="Gene3D" id="1.20.190.50">
    <property type="match status" value="1"/>
</dbReference>
<comment type="caution">
    <text evidence="9">The sequence shown here is derived from an EMBL/GenBank/DDBJ whole genome shotgun (WGS) entry which is preliminary data.</text>
</comment>
<evidence type="ECO:0000313" key="10">
    <source>
        <dbReference type="Proteomes" id="UP001556367"/>
    </source>
</evidence>
<protein>
    <recommendedName>
        <fullName evidence="7">Nuclear pore complex protein</fullName>
    </recommendedName>
</protein>
<keyword evidence="6 7" id="KW-0539">Nucleus</keyword>
<dbReference type="Pfam" id="PF04121">
    <property type="entry name" value="Nup84_Nup100"/>
    <property type="match status" value="1"/>
</dbReference>
<feature type="region of interest" description="Disordered" evidence="8">
    <location>
        <begin position="266"/>
        <end position="288"/>
    </location>
</feature>
<feature type="region of interest" description="Disordered" evidence="8">
    <location>
        <begin position="429"/>
        <end position="466"/>
    </location>
</feature>
<feature type="compositionally biased region" description="Gly residues" evidence="8">
    <location>
        <begin position="371"/>
        <end position="381"/>
    </location>
</feature>
<evidence type="ECO:0000256" key="6">
    <source>
        <dbReference type="ARBA" id="ARBA00023242"/>
    </source>
</evidence>
<keyword evidence="4 7" id="KW-0811">Translocation</keyword>
<evidence type="ECO:0000256" key="1">
    <source>
        <dbReference type="ARBA" id="ARBA00022448"/>
    </source>
</evidence>
<evidence type="ECO:0000256" key="7">
    <source>
        <dbReference type="RuleBase" id="RU365072"/>
    </source>
</evidence>
<comment type="function">
    <text evidence="7">Functions as a component of the nuclear pore complex (NPC).</text>
</comment>
<comment type="subunit">
    <text evidence="7">Part of the nuclear pore complex (NPC).</text>
</comment>
<evidence type="ECO:0000256" key="5">
    <source>
        <dbReference type="ARBA" id="ARBA00023132"/>
    </source>
</evidence>
<dbReference type="PANTHER" id="PTHR13003">
    <property type="entry name" value="NUP107-RELATED"/>
    <property type="match status" value="1"/>
</dbReference>
<evidence type="ECO:0000256" key="4">
    <source>
        <dbReference type="ARBA" id="ARBA00023010"/>
    </source>
</evidence>
<evidence type="ECO:0000256" key="3">
    <source>
        <dbReference type="ARBA" id="ARBA00022927"/>
    </source>
</evidence>
<comment type="subcellular location">
    <subcellularLocation>
        <location evidence="7">Nucleus</location>
        <location evidence="7">Nuclear pore complex</location>
    </subcellularLocation>
    <subcellularLocation>
        <location evidence="7">Nucleus membrane</location>
    </subcellularLocation>
</comment>
<comment type="similarity">
    <text evidence="7">Belongs to the nucleoporin Nup84/Nup107 family.</text>
</comment>
<evidence type="ECO:0000256" key="8">
    <source>
        <dbReference type="SAM" id="MobiDB-lite"/>
    </source>
</evidence>
<sequence length="899" mass="98770">MSDTNLYVSCAQVLALCQNIKDDLSALLDPQSGFAPRLRRVCQDQLAELEESLDQGGGGAMSPEALDALRLEQNTWALLQAIMPARKTSPPHPPPPSARSLLIQNPYTSTSTLAQAILQSSPLLTELVVIREWLQETAPESKEIEATTGYWRFTKHAVMQEVRMGRGGGGGGGGGGLGGGGENTTMLVTEMDPDAITRNPGRVLAPDDTAHEKALTQALYTLVRAGKLEAAAALCRRAHQPWRAASIRGALLFRWSAIADERQLDSSASAANEEDADEAEAEDEGWSGNPRRRLWKKACVRGALNPSLPAHSRALLAALAPSPATTTILKSAACRTWEDHVWAQVAVVCEERIEEEVERLGRANLSESCVGAGGGVEGAGNGERERERGAREGTQGTEENNEEDNGVQRKRRHIEAFGSFWEGGLGALERQSQSQSPRRARGGQEQDDGMDEDEPEGTYLNANANGKRDVSGEVFDEEEWEKEVVSALEGLQSVNVVDGPPADHAFHVSQLSIILGRTSALLDGFADGLKTGRYQSGHPEYDSMCRFFAHLCLFLQMIDIPVPPLATQVILEAYLQILEAAGQRDLIALYASALGENAIERYALFLTSLELSADVQERQVALGQAREHGLDVARVAVAAAERTIERAFEILPEPTGPLPSMTAMQPPPDEPEMLLLRSIEWTIFSSETFETALEQANVILRYFLGTGRVQVAHLLLGTLPPELASIGEPEERATEYLHYRQFFTIWEALERVVECKAMEVPQMSRETRAAWVKDYEALIETAEEKTMKLLTSEWLVADVESGGGDRRRQDLIRIRQIYIPELIIRLHQMLFSSRHTIPENLKRALALANVVADSRYKLYEDFVNDGGRQLSEYVEIVRQAVLGGLERGGSDLFRVLTAS</sequence>
<evidence type="ECO:0000256" key="2">
    <source>
        <dbReference type="ARBA" id="ARBA00022816"/>
    </source>
</evidence>
<name>A0ABR3IZ88_9AGAR</name>
<keyword evidence="1 7" id="KW-0813">Transport</keyword>
<keyword evidence="5 7" id="KW-0906">Nuclear pore complex</keyword>
<keyword evidence="3" id="KW-0653">Protein transport</keyword>
<keyword evidence="7" id="KW-0472">Membrane</keyword>
<keyword evidence="2" id="KW-0509">mRNA transport</keyword>
<evidence type="ECO:0000313" key="9">
    <source>
        <dbReference type="EMBL" id="KAL0948542.1"/>
    </source>
</evidence>
<feature type="region of interest" description="Disordered" evidence="8">
    <location>
        <begin position="371"/>
        <end position="409"/>
    </location>
</feature>
<dbReference type="Gene3D" id="1.10.3450.20">
    <property type="match status" value="1"/>
</dbReference>
<dbReference type="InterPro" id="IPR007252">
    <property type="entry name" value="Nup84/Nup107"/>
</dbReference>
<feature type="compositionally biased region" description="Acidic residues" evidence="8">
    <location>
        <begin position="272"/>
        <end position="285"/>
    </location>
</feature>
<feature type="compositionally biased region" description="Acidic residues" evidence="8">
    <location>
        <begin position="445"/>
        <end position="456"/>
    </location>
</feature>